<keyword evidence="4" id="KW-0804">Transcription</keyword>
<evidence type="ECO:0000256" key="3">
    <source>
        <dbReference type="ARBA" id="ARBA00023125"/>
    </source>
</evidence>
<evidence type="ECO:0000313" key="7">
    <source>
        <dbReference type="Proteomes" id="UP001198962"/>
    </source>
</evidence>
<dbReference type="InterPro" id="IPR036390">
    <property type="entry name" value="WH_DNA-bd_sf"/>
</dbReference>
<evidence type="ECO:0000259" key="5">
    <source>
        <dbReference type="PROSITE" id="PS50931"/>
    </source>
</evidence>
<dbReference type="Proteomes" id="UP001198962">
    <property type="component" value="Unassembled WGS sequence"/>
</dbReference>
<evidence type="ECO:0000256" key="1">
    <source>
        <dbReference type="ARBA" id="ARBA00009437"/>
    </source>
</evidence>
<dbReference type="PANTHER" id="PTHR30419:SF8">
    <property type="entry name" value="NITROGEN ASSIMILATION TRANSCRIPTIONAL ACTIVATOR-RELATED"/>
    <property type="match status" value="1"/>
</dbReference>
<dbReference type="RefSeq" id="WP_308451067.1">
    <property type="nucleotide sequence ID" value="NZ_JAJEPU010000013.1"/>
</dbReference>
<dbReference type="CDD" id="cd05466">
    <property type="entry name" value="PBP2_LTTR_substrate"/>
    <property type="match status" value="1"/>
</dbReference>
<dbReference type="Gene3D" id="1.10.10.10">
    <property type="entry name" value="Winged helix-like DNA-binding domain superfamily/Winged helix DNA-binding domain"/>
    <property type="match status" value="1"/>
</dbReference>
<reference evidence="6" key="1">
    <citation type="submission" date="2021-10" db="EMBL/GenBank/DDBJ databases">
        <title>Anaerobic single-cell dispensing facilitates the cultivation of human gut bacteria.</title>
        <authorList>
            <person name="Afrizal A."/>
        </authorList>
    </citation>
    <scope>NUCLEOTIDE SEQUENCE</scope>
    <source>
        <strain evidence="6">CLA-AA-H274</strain>
    </source>
</reference>
<dbReference type="PANTHER" id="PTHR30419">
    <property type="entry name" value="HTH-TYPE TRANSCRIPTIONAL REGULATOR YBHD"/>
    <property type="match status" value="1"/>
</dbReference>
<dbReference type="Pfam" id="PF00126">
    <property type="entry name" value="HTH_1"/>
    <property type="match status" value="1"/>
</dbReference>
<dbReference type="Pfam" id="PF03466">
    <property type="entry name" value="LysR_substrate"/>
    <property type="match status" value="1"/>
</dbReference>
<sequence>MYLKDQQYMNALALSGSMTKASKMLGISQPALSKWLASLEAQLKTPLFLRSSKHLLLTEAGQIYLHGCQECLNTASEIRRQAKALSHPSRTSITLGGSAIRGAQAFAKIFQDFRKRYPEIDLFFVADLNQRLKEMLADGSITMSLLGATETSVPNLEYLKFMDEELLLMVPKGHPLFYDYKTLAPNQPIPVLEDLSVLKDTPILANESYTSYSNLVDELYRNAGLTSNIIFRTGIIPLLYEMVLNGVGTALVPDSYYNPDDDVSVYSLSPRIIVYQGIGIRRGYQLSEAEEYLIHLVMNSWGSPYYMHQYADYYLEQRKERINTYEYNKF</sequence>
<evidence type="ECO:0000256" key="4">
    <source>
        <dbReference type="ARBA" id="ARBA00023163"/>
    </source>
</evidence>
<comment type="similarity">
    <text evidence="1">Belongs to the LysR transcriptional regulatory family.</text>
</comment>
<accession>A0AAE3APT0</accession>
<dbReference type="EMBL" id="JAJEPU010000013">
    <property type="protein sequence ID" value="MCC2164425.1"/>
    <property type="molecule type" value="Genomic_DNA"/>
</dbReference>
<evidence type="ECO:0000256" key="2">
    <source>
        <dbReference type="ARBA" id="ARBA00023015"/>
    </source>
</evidence>
<dbReference type="InterPro" id="IPR000847">
    <property type="entry name" value="LysR_HTH_N"/>
</dbReference>
<dbReference type="PRINTS" id="PR00039">
    <property type="entry name" value="HTHLYSR"/>
</dbReference>
<keyword evidence="3" id="KW-0238">DNA-binding</keyword>
<organism evidence="6 7">
    <name type="scientific">Brotaphodocola catenula</name>
    <dbReference type="NCBI Taxonomy" id="2885361"/>
    <lineage>
        <taxon>Bacteria</taxon>
        <taxon>Bacillati</taxon>
        <taxon>Bacillota</taxon>
        <taxon>Clostridia</taxon>
        <taxon>Lachnospirales</taxon>
        <taxon>Lachnospiraceae</taxon>
        <taxon>Brotaphodocola</taxon>
    </lineage>
</organism>
<dbReference type="InterPro" id="IPR050950">
    <property type="entry name" value="HTH-type_LysR_regulators"/>
</dbReference>
<dbReference type="InterPro" id="IPR036388">
    <property type="entry name" value="WH-like_DNA-bd_sf"/>
</dbReference>
<evidence type="ECO:0000313" key="6">
    <source>
        <dbReference type="EMBL" id="MCC2164425.1"/>
    </source>
</evidence>
<comment type="caution">
    <text evidence="6">The sequence shown here is derived from an EMBL/GenBank/DDBJ whole genome shotgun (WGS) entry which is preliminary data.</text>
</comment>
<name>A0AAE3APT0_9FIRM</name>
<keyword evidence="7" id="KW-1185">Reference proteome</keyword>
<dbReference type="Gene3D" id="3.40.190.290">
    <property type="match status" value="1"/>
</dbReference>
<gene>
    <name evidence="6" type="ORF">LKD32_05950</name>
</gene>
<keyword evidence="2" id="KW-0805">Transcription regulation</keyword>
<dbReference type="InterPro" id="IPR005119">
    <property type="entry name" value="LysR_subst-bd"/>
</dbReference>
<dbReference type="AlphaFoldDB" id="A0AAE3APT0"/>
<dbReference type="GO" id="GO:0005829">
    <property type="term" value="C:cytosol"/>
    <property type="evidence" value="ECO:0007669"/>
    <property type="project" value="TreeGrafter"/>
</dbReference>
<dbReference type="GO" id="GO:0003677">
    <property type="term" value="F:DNA binding"/>
    <property type="evidence" value="ECO:0007669"/>
    <property type="project" value="UniProtKB-KW"/>
</dbReference>
<feature type="domain" description="HTH lysR-type" evidence="5">
    <location>
        <begin position="1"/>
        <end position="58"/>
    </location>
</feature>
<dbReference type="GO" id="GO:0003700">
    <property type="term" value="F:DNA-binding transcription factor activity"/>
    <property type="evidence" value="ECO:0007669"/>
    <property type="project" value="InterPro"/>
</dbReference>
<dbReference type="PROSITE" id="PS50931">
    <property type="entry name" value="HTH_LYSR"/>
    <property type="match status" value="1"/>
</dbReference>
<dbReference type="SUPFAM" id="SSF53850">
    <property type="entry name" value="Periplasmic binding protein-like II"/>
    <property type="match status" value="1"/>
</dbReference>
<protein>
    <submittedName>
        <fullName evidence="6">LysR family transcriptional regulator</fullName>
    </submittedName>
</protein>
<dbReference type="SUPFAM" id="SSF46785">
    <property type="entry name" value="Winged helix' DNA-binding domain"/>
    <property type="match status" value="1"/>
</dbReference>
<proteinExistence type="inferred from homology"/>